<evidence type="ECO:0000256" key="4">
    <source>
        <dbReference type="ARBA" id="ARBA00022679"/>
    </source>
</evidence>
<evidence type="ECO:0000256" key="9">
    <source>
        <dbReference type="ARBA" id="ARBA00023180"/>
    </source>
</evidence>
<dbReference type="InterPro" id="IPR002213">
    <property type="entry name" value="UDP_glucos_trans"/>
</dbReference>
<evidence type="ECO:0008006" key="14">
    <source>
        <dbReference type="Google" id="ProtNLM"/>
    </source>
</evidence>
<gene>
    <name evidence="12" type="ORF">AGLY_005414</name>
</gene>
<keyword evidence="9" id="KW-0325">Glycoprotein</keyword>
<evidence type="ECO:0000256" key="8">
    <source>
        <dbReference type="ARBA" id="ARBA00023136"/>
    </source>
</evidence>
<evidence type="ECO:0000256" key="7">
    <source>
        <dbReference type="ARBA" id="ARBA00022989"/>
    </source>
</evidence>
<keyword evidence="8 11" id="KW-0472">Membrane</keyword>
<dbReference type="Pfam" id="PF00201">
    <property type="entry name" value="UDPGT"/>
    <property type="match status" value="2"/>
</dbReference>
<dbReference type="PANTHER" id="PTHR48043:SF159">
    <property type="entry name" value="EG:EG0003.4 PROTEIN-RELATED"/>
    <property type="match status" value="1"/>
</dbReference>
<keyword evidence="5 11" id="KW-0812">Transmembrane</keyword>
<keyword evidence="7 11" id="KW-1133">Transmembrane helix</keyword>
<keyword evidence="3" id="KW-0328">Glycosyltransferase</keyword>
<evidence type="ECO:0000256" key="5">
    <source>
        <dbReference type="ARBA" id="ARBA00022692"/>
    </source>
</evidence>
<evidence type="ECO:0000256" key="2">
    <source>
        <dbReference type="ARBA" id="ARBA00009995"/>
    </source>
</evidence>
<keyword evidence="6" id="KW-0256">Endoplasmic reticulum</keyword>
<accession>A0A6G0TU09</accession>
<dbReference type="Gene3D" id="3.40.50.2000">
    <property type="entry name" value="Glycogen Phosphorylase B"/>
    <property type="match status" value="3"/>
</dbReference>
<name>A0A6G0TU09_APHGL</name>
<evidence type="ECO:0000256" key="6">
    <source>
        <dbReference type="ARBA" id="ARBA00022824"/>
    </source>
</evidence>
<dbReference type="InterPro" id="IPR035595">
    <property type="entry name" value="UDP_glycos_trans_CS"/>
</dbReference>
<dbReference type="FunFam" id="3.40.50.2000:FF:000050">
    <property type="entry name" value="UDP-glucuronosyltransferase"/>
    <property type="match status" value="2"/>
</dbReference>
<dbReference type="PROSITE" id="PS00375">
    <property type="entry name" value="UDPGT"/>
    <property type="match status" value="2"/>
</dbReference>
<organism evidence="12 13">
    <name type="scientific">Aphis glycines</name>
    <name type="common">Soybean aphid</name>
    <dbReference type="NCBI Taxonomy" id="307491"/>
    <lineage>
        <taxon>Eukaryota</taxon>
        <taxon>Metazoa</taxon>
        <taxon>Ecdysozoa</taxon>
        <taxon>Arthropoda</taxon>
        <taxon>Hexapoda</taxon>
        <taxon>Insecta</taxon>
        <taxon>Pterygota</taxon>
        <taxon>Neoptera</taxon>
        <taxon>Paraneoptera</taxon>
        <taxon>Hemiptera</taxon>
        <taxon>Sternorrhyncha</taxon>
        <taxon>Aphidomorpha</taxon>
        <taxon>Aphidoidea</taxon>
        <taxon>Aphididae</taxon>
        <taxon>Aphidini</taxon>
        <taxon>Aphis</taxon>
        <taxon>Aphis</taxon>
    </lineage>
</organism>
<proteinExistence type="inferred from homology"/>
<evidence type="ECO:0000256" key="3">
    <source>
        <dbReference type="ARBA" id="ARBA00022676"/>
    </source>
</evidence>
<evidence type="ECO:0000313" key="13">
    <source>
        <dbReference type="Proteomes" id="UP000475862"/>
    </source>
</evidence>
<protein>
    <recommendedName>
        <fullName evidence="14">UDP-glycosyltransferases domain-containing protein</fullName>
    </recommendedName>
</protein>
<dbReference type="Proteomes" id="UP000475862">
    <property type="component" value="Unassembled WGS sequence"/>
</dbReference>
<dbReference type="OrthoDB" id="5835829at2759"/>
<evidence type="ECO:0000256" key="10">
    <source>
        <dbReference type="ARBA" id="ARBA00046288"/>
    </source>
</evidence>
<comment type="caution">
    <text evidence="12">The sequence shown here is derived from an EMBL/GenBank/DDBJ whole genome shotgun (WGS) entry which is preliminary data.</text>
</comment>
<dbReference type="CDD" id="cd03784">
    <property type="entry name" value="GT1_Gtf-like"/>
    <property type="match status" value="2"/>
</dbReference>
<keyword evidence="13" id="KW-1185">Reference proteome</keyword>
<dbReference type="GO" id="GO:0008194">
    <property type="term" value="F:UDP-glycosyltransferase activity"/>
    <property type="evidence" value="ECO:0007669"/>
    <property type="project" value="InterPro"/>
</dbReference>
<dbReference type="PANTHER" id="PTHR48043">
    <property type="entry name" value="EG:EG0003.4 PROTEIN-RELATED"/>
    <property type="match status" value="1"/>
</dbReference>
<dbReference type="InterPro" id="IPR050271">
    <property type="entry name" value="UDP-glycosyltransferase"/>
</dbReference>
<evidence type="ECO:0000313" key="12">
    <source>
        <dbReference type="EMBL" id="KAE9538832.1"/>
    </source>
</evidence>
<evidence type="ECO:0000256" key="1">
    <source>
        <dbReference type="ARBA" id="ARBA00004240"/>
    </source>
</evidence>
<sequence>MFSPKMRHSSFFCSVLCIAACTIVTRAANILVFMPLPLKSHFLGFQPLFEELSHRGHNVTVVSSFPLDRPINNYTDIGPFINKERVRNVMELVHMNFITSAQLKWKLGIQLSETIMSHENMKKFLQSNSNSFDLVMIETFCQEYTVAMGHKFNAPVINLAPAMLWVSVSKWLHVPSTFSYIPDVCLQTAGDMDFVERLKNTITGLMQSYVENYLYLPKMKEVMNKYITYEGWESRPPLEHMLNNVSLTLVNSNYAIGVARPYLQGVVEVGGMHLKTPKSLPENLQTILDAADEGVIFFSFGTVVNLNDLPKEKLKIFLNVVQKLKQKVILKWVPKDNVKLPKNIMTGSWFPQNDILAHPNVRLFITHGGLHSIEETAYNAIPIVGVPFFADQYLNIKIVEQKGYGKLVNFFEMTEESFENAVKEVLSNARFKEMAMVQSQVFKDQPMKPLDQAVYWVEYVLRNGGAEHLKNFDVMHLINSNFMISVTNRWFFANLLSNQLEQPNLKDFVRSDDNSFDLVLIESFLQEYTVALGHKFSAPVVNLSPSMVWVSASKWLHLPAIFSYVPDCCIGITDDMSFVDRLKNTIVGLMEMVVEDYLYIPMMKTKMSKHFAYTGWQSRPTLEQMLNNVSLTLMNAHHAVGVCRPYLPGVIEVGGMHIKEPKPLPKDLQDYIDSASHGVIFFSFGSIINLSNLPKEKLNSFLNVISRLKQKVIMKWVPDKSIKLPHNVKVGSWLPQNDILAHSNVKLFITHGGLHSIEEAVYYGKPVIGIPFFADQRSNMKGVEKNGYGKLITYNELTEESFGNAVEEVITNPTFKDKSMIQSQVYRDQPMKPLDRAVYWIEYVIRNDGAKYLKSDSIGLNTAQYFLFDITLFLFLLTVIIAWLVYRGTVKISSKCITN</sequence>
<comment type="subcellular location">
    <subcellularLocation>
        <location evidence="10">Endomembrane system</location>
        <topology evidence="10">Single-pass type I membrane protein</topology>
    </subcellularLocation>
    <subcellularLocation>
        <location evidence="1">Endoplasmic reticulum</location>
    </subcellularLocation>
</comment>
<evidence type="ECO:0000256" key="11">
    <source>
        <dbReference type="SAM" id="Phobius"/>
    </source>
</evidence>
<dbReference type="GO" id="GO:0005783">
    <property type="term" value="C:endoplasmic reticulum"/>
    <property type="evidence" value="ECO:0007669"/>
    <property type="project" value="UniProtKB-SubCell"/>
</dbReference>
<dbReference type="EMBL" id="VYZN01000015">
    <property type="protein sequence ID" value="KAE9538832.1"/>
    <property type="molecule type" value="Genomic_DNA"/>
</dbReference>
<keyword evidence="4" id="KW-0808">Transferase</keyword>
<comment type="similarity">
    <text evidence="2">Belongs to the UDP-glycosyltransferase family.</text>
</comment>
<feature type="transmembrane region" description="Helical" evidence="11">
    <location>
        <begin position="865"/>
        <end position="886"/>
    </location>
</feature>
<dbReference type="SUPFAM" id="SSF53756">
    <property type="entry name" value="UDP-Glycosyltransferase/glycogen phosphorylase"/>
    <property type="match status" value="2"/>
</dbReference>
<reference evidence="12 13" key="1">
    <citation type="submission" date="2019-08" db="EMBL/GenBank/DDBJ databases">
        <title>The genome of the soybean aphid Biotype 1, its phylome, world population structure and adaptation to the North American continent.</title>
        <authorList>
            <person name="Giordano R."/>
            <person name="Donthu R.K."/>
            <person name="Hernandez A.G."/>
            <person name="Wright C.L."/>
            <person name="Zimin A.V."/>
        </authorList>
    </citation>
    <scope>NUCLEOTIDE SEQUENCE [LARGE SCALE GENOMIC DNA]</scope>
    <source>
        <tissue evidence="12">Whole aphids</tissue>
    </source>
</reference>
<dbReference type="AlphaFoldDB" id="A0A6G0TU09"/>